<dbReference type="Gene3D" id="3.40.50.300">
    <property type="entry name" value="P-loop containing nucleotide triphosphate hydrolases"/>
    <property type="match status" value="2"/>
</dbReference>
<dbReference type="EMBL" id="CP126648">
    <property type="protein sequence ID" value="WJZ81583.1"/>
    <property type="molecule type" value="Genomic_DNA"/>
</dbReference>
<gene>
    <name evidence="6" type="ORF">VitviT2T_001420</name>
</gene>
<dbReference type="PROSITE" id="PS00674">
    <property type="entry name" value="AAA"/>
    <property type="match status" value="2"/>
</dbReference>
<feature type="domain" description="AAA+ ATPase At3g28540-like C-terminal" evidence="5">
    <location>
        <begin position="348"/>
        <end position="416"/>
    </location>
</feature>
<evidence type="ECO:0008006" key="8">
    <source>
        <dbReference type="Google" id="ProtNLM"/>
    </source>
</evidence>
<protein>
    <recommendedName>
        <fullName evidence="8">AAA-ATPase</fullName>
    </recommendedName>
</protein>
<dbReference type="InterPro" id="IPR003960">
    <property type="entry name" value="ATPase_AAA_CS"/>
</dbReference>
<evidence type="ECO:0000313" key="7">
    <source>
        <dbReference type="Proteomes" id="UP001227230"/>
    </source>
</evidence>
<dbReference type="PANTHER" id="PTHR23070">
    <property type="entry name" value="BCS1 AAA-TYPE ATPASE"/>
    <property type="match status" value="1"/>
</dbReference>
<accession>A0ABY9BFB9</accession>
<sequence>MPSATTVLSTYSIFAASAMLVRTVLSEIQTSHPDHTSKNPGENLVQDWKPSLSPRITTADTKASSSGNALFSGKSVYLISLPSMRVEQLQRSFVPQSGSITELQDRQAGRYNQPTTQLTLSGLLNFIDGLWSSCGDERIIVFTTNHKDRIDPALLRPGRMDMHIHMSYCTPYGFKTLASNYLGVSNHRLFTEIERLITEVEVTPAEIAEELMKSEEADVALEGLIEFLKRAKIAENKSNGEGKEVDEQGTERRDVVESEKNPLKFNGDGGHFPRFTQDSTELQDRQAGRYNQPTTQLTLSGLLNFIDGLWSSCGDERIIVFTTNHKDRIDPALLRPGRMDMHIHMSYCTPYGFKTLASNYLGVSNHRLFTEIERLITEVEVTPAEIAEELMKSEEADVALEGLIAFLKRAKSAENKSNCRGKKVDEQGIERQDVVQSGKVVEAKRQKMSGELEACDFMPCAYSFL</sequence>
<evidence type="ECO:0000256" key="2">
    <source>
        <dbReference type="SAM" id="MobiDB-lite"/>
    </source>
</evidence>
<evidence type="ECO:0000313" key="6">
    <source>
        <dbReference type="EMBL" id="WJZ81583.1"/>
    </source>
</evidence>
<feature type="domain" description="ATPase AAA-type core" evidence="4">
    <location>
        <begin position="291"/>
        <end position="346"/>
    </location>
</feature>
<dbReference type="SUPFAM" id="SSF52540">
    <property type="entry name" value="P-loop containing nucleoside triphosphate hydrolases"/>
    <property type="match status" value="2"/>
</dbReference>
<reference evidence="6 7" key="1">
    <citation type="journal article" date="2023" name="Hortic Res">
        <title>The complete reference genome for grapevine (Vitis vinifera L.) genetics and breeding.</title>
        <authorList>
            <person name="Shi X."/>
            <person name="Cao S."/>
            <person name="Wang X."/>
            <person name="Huang S."/>
            <person name="Wang Y."/>
            <person name="Liu Z."/>
            <person name="Liu W."/>
            <person name="Leng X."/>
            <person name="Peng Y."/>
            <person name="Wang N."/>
            <person name="Wang Y."/>
            <person name="Ma Z."/>
            <person name="Xu X."/>
            <person name="Zhang F."/>
            <person name="Xue H."/>
            <person name="Zhong H."/>
            <person name="Wang Y."/>
            <person name="Zhang K."/>
            <person name="Velt A."/>
            <person name="Avia K."/>
            <person name="Holtgrawe D."/>
            <person name="Grimplet J."/>
            <person name="Matus J.T."/>
            <person name="Ware D."/>
            <person name="Wu X."/>
            <person name="Wang H."/>
            <person name="Liu C."/>
            <person name="Fang Y."/>
            <person name="Rustenholz C."/>
            <person name="Cheng Z."/>
            <person name="Xiao H."/>
            <person name="Zhou Y."/>
        </authorList>
    </citation>
    <scope>NUCLEOTIDE SEQUENCE [LARGE SCALE GENOMIC DNA]</scope>
    <source>
        <strain evidence="7">cv. Pinot noir / PN40024</strain>
        <tissue evidence="6">Leaf</tissue>
    </source>
</reference>
<feature type="chain" id="PRO_5046016195" description="AAA-ATPase" evidence="3">
    <location>
        <begin position="27"/>
        <end position="465"/>
    </location>
</feature>
<dbReference type="Pfam" id="PF00004">
    <property type="entry name" value="AAA"/>
    <property type="match status" value="2"/>
</dbReference>
<evidence type="ECO:0000259" key="5">
    <source>
        <dbReference type="Pfam" id="PF25568"/>
    </source>
</evidence>
<dbReference type="Pfam" id="PF25568">
    <property type="entry name" value="AAA_lid_At3g28540"/>
    <property type="match status" value="2"/>
</dbReference>
<feature type="region of interest" description="Disordered" evidence="2">
    <location>
        <begin position="239"/>
        <end position="270"/>
    </location>
</feature>
<keyword evidence="1" id="KW-0547">Nucleotide-binding</keyword>
<keyword evidence="1" id="KW-0067">ATP-binding</keyword>
<dbReference type="Proteomes" id="UP001227230">
    <property type="component" value="Chromosome 1"/>
</dbReference>
<proteinExistence type="inferred from homology"/>
<feature type="compositionally biased region" description="Basic and acidic residues" evidence="2">
    <location>
        <begin position="239"/>
        <end position="262"/>
    </location>
</feature>
<feature type="signal peptide" evidence="3">
    <location>
        <begin position="1"/>
        <end position="26"/>
    </location>
</feature>
<dbReference type="InterPro" id="IPR058017">
    <property type="entry name" value="At3g28540-like_C"/>
</dbReference>
<comment type="similarity">
    <text evidence="1">Belongs to the AAA ATPase family.</text>
</comment>
<dbReference type="InterPro" id="IPR050747">
    <property type="entry name" value="Mitochondrial_chaperone_BCS1"/>
</dbReference>
<evidence type="ECO:0000256" key="3">
    <source>
        <dbReference type="SAM" id="SignalP"/>
    </source>
</evidence>
<feature type="domain" description="AAA+ ATPase At3g28540-like C-terminal" evidence="5">
    <location>
        <begin position="169"/>
        <end position="237"/>
    </location>
</feature>
<dbReference type="Gene3D" id="6.10.280.40">
    <property type="match status" value="2"/>
</dbReference>
<evidence type="ECO:0000256" key="1">
    <source>
        <dbReference type="RuleBase" id="RU003651"/>
    </source>
</evidence>
<keyword evidence="3" id="KW-0732">Signal</keyword>
<dbReference type="InterPro" id="IPR003959">
    <property type="entry name" value="ATPase_AAA_core"/>
</dbReference>
<evidence type="ECO:0000259" key="4">
    <source>
        <dbReference type="Pfam" id="PF00004"/>
    </source>
</evidence>
<feature type="domain" description="ATPase AAA-type core" evidence="4">
    <location>
        <begin position="112"/>
        <end position="167"/>
    </location>
</feature>
<name>A0ABY9BFB9_VITVI</name>
<keyword evidence="7" id="KW-1185">Reference proteome</keyword>
<organism evidence="6 7">
    <name type="scientific">Vitis vinifera</name>
    <name type="common">Grape</name>
    <dbReference type="NCBI Taxonomy" id="29760"/>
    <lineage>
        <taxon>Eukaryota</taxon>
        <taxon>Viridiplantae</taxon>
        <taxon>Streptophyta</taxon>
        <taxon>Embryophyta</taxon>
        <taxon>Tracheophyta</taxon>
        <taxon>Spermatophyta</taxon>
        <taxon>Magnoliopsida</taxon>
        <taxon>eudicotyledons</taxon>
        <taxon>Gunneridae</taxon>
        <taxon>Pentapetalae</taxon>
        <taxon>rosids</taxon>
        <taxon>Vitales</taxon>
        <taxon>Vitaceae</taxon>
        <taxon>Viteae</taxon>
        <taxon>Vitis</taxon>
    </lineage>
</organism>
<dbReference type="InterPro" id="IPR027417">
    <property type="entry name" value="P-loop_NTPase"/>
</dbReference>